<accession>A0A068TZR2</accession>
<dbReference type="PANTHER" id="PTHR43952">
    <property type="entry name" value="MYB FAMILY TRANSCRIPTION FACTOR-RELATED"/>
    <property type="match status" value="1"/>
</dbReference>
<dbReference type="InParanoid" id="A0A068TZR2"/>
<evidence type="ECO:0000256" key="1">
    <source>
        <dbReference type="ARBA" id="ARBA00023015"/>
    </source>
</evidence>
<keyword evidence="5" id="KW-1185">Reference proteome</keyword>
<dbReference type="AlphaFoldDB" id="A0A068TZR2"/>
<evidence type="ECO:0008006" key="6">
    <source>
        <dbReference type="Google" id="ProtNLM"/>
    </source>
</evidence>
<dbReference type="InterPro" id="IPR009057">
    <property type="entry name" value="Homeodomain-like_sf"/>
</dbReference>
<keyword evidence="1" id="KW-0805">Transcription regulation</keyword>
<dbReference type="STRING" id="49390.A0A068TZR2"/>
<dbReference type="PhylomeDB" id="A0A068TZR2"/>
<dbReference type="CDD" id="cd00167">
    <property type="entry name" value="SANT"/>
    <property type="match status" value="1"/>
</dbReference>
<name>A0A068TZR2_COFCA</name>
<reference evidence="5" key="1">
    <citation type="journal article" date="2014" name="Science">
        <title>The coffee genome provides insight into the convergent evolution of caffeine biosynthesis.</title>
        <authorList>
            <person name="Denoeud F."/>
            <person name="Carretero-Paulet L."/>
            <person name="Dereeper A."/>
            <person name="Droc G."/>
            <person name="Guyot R."/>
            <person name="Pietrella M."/>
            <person name="Zheng C."/>
            <person name="Alberti A."/>
            <person name="Anthony F."/>
            <person name="Aprea G."/>
            <person name="Aury J.M."/>
            <person name="Bento P."/>
            <person name="Bernard M."/>
            <person name="Bocs S."/>
            <person name="Campa C."/>
            <person name="Cenci A."/>
            <person name="Combes M.C."/>
            <person name="Crouzillat D."/>
            <person name="Da Silva C."/>
            <person name="Daddiego L."/>
            <person name="De Bellis F."/>
            <person name="Dussert S."/>
            <person name="Garsmeur O."/>
            <person name="Gayraud T."/>
            <person name="Guignon V."/>
            <person name="Jahn K."/>
            <person name="Jamilloux V."/>
            <person name="Joet T."/>
            <person name="Labadie K."/>
            <person name="Lan T."/>
            <person name="Leclercq J."/>
            <person name="Lepelley M."/>
            <person name="Leroy T."/>
            <person name="Li L.T."/>
            <person name="Librado P."/>
            <person name="Lopez L."/>
            <person name="Munoz A."/>
            <person name="Noel B."/>
            <person name="Pallavicini A."/>
            <person name="Perrotta G."/>
            <person name="Poncet V."/>
            <person name="Pot D."/>
            <person name="Priyono X."/>
            <person name="Rigoreau M."/>
            <person name="Rouard M."/>
            <person name="Rozas J."/>
            <person name="Tranchant-Dubreuil C."/>
            <person name="VanBuren R."/>
            <person name="Zhang Q."/>
            <person name="Andrade A.C."/>
            <person name="Argout X."/>
            <person name="Bertrand B."/>
            <person name="de Kochko A."/>
            <person name="Graziosi G."/>
            <person name="Henry R.J."/>
            <person name="Jayarama X."/>
            <person name="Ming R."/>
            <person name="Nagai C."/>
            <person name="Rounsley S."/>
            <person name="Sankoff D."/>
            <person name="Giuliano G."/>
            <person name="Albert V.A."/>
            <person name="Wincker P."/>
            <person name="Lashermes P."/>
        </authorList>
    </citation>
    <scope>NUCLEOTIDE SEQUENCE [LARGE SCALE GENOMIC DNA]</scope>
    <source>
        <strain evidence="5">cv. DH200-94</strain>
    </source>
</reference>
<evidence type="ECO:0000256" key="3">
    <source>
        <dbReference type="ARBA" id="ARBA00023242"/>
    </source>
</evidence>
<dbReference type="SUPFAM" id="SSF46689">
    <property type="entry name" value="Homeodomain-like"/>
    <property type="match status" value="1"/>
</dbReference>
<gene>
    <name evidence="4" type="ORF">GSCOC_T00036855001</name>
</gene>
<dbReference type="InterPro" id="IPR044636">
    <property type="entry name" value="RADIALIS-like"/>
</dbReference>
<dbReference type="EMBL" id="HG739091">
    <property type="protein sequence ID" value="CDP01716.1"/>
    <property type="molecule type" value="Genomic_DNA"/>
</dbReference>
<dbReference type="Proteomes" id="UP000295252">
    <property type="component" value="Chromosome IX"/>
</dbReference>
<sequence>MREEDKAFKNALAIYLDDSNLWEKIATAVPGRIVEEIKIRYEVLVAEVNAIELGLIPFSHYADSFKESRKLDSHVAIDRRKNNLKKFRMNLVVEKYHYDLIQIAKELLGRKRSTDYFSKVWTNMGETIGETYPSSVSILERLHKWPTMHKSTLNEW</sequence>
<dbReference type="PANTHER" id="PTHR43952:SF13">
    <property type="entry name" value="OS05G0567600 PROTEIN"/>
    <property type="match status" value="1"/>
</dbReference>
<dbReference type="GO" id="GO:0003700">
    <property type="term" value="F:DNA-binding transcription factor activity"/>
    <property type="evidence" value="ECO:0007669"/>
    <property type="project" value="InterPro"/>
</dbReference>
<evidence type="ECO:0000313" key="5">
    <source>
        <dbReference type="Proteomes" id="UP000295252"/>
    </source>
</evidence>
<dbReference type="Gene3D" id="1.10.10.60">
    <property type="entry name" value="Homeodomain-like"/>
    <property type="match status" value="1"/>
</dbReference>
<protein>
    <recommendedName>
        <fullName evidence="6">Myb-like domain-containing protein</fullName>
    </recommendedName>
</protein>
<organism evidence="4 5">
    <name type="scientific">Coffea canephora</name>
    <name type="common">Robusta coffee</name>
    <dbReference type="NCBI Taxonomy" id="49390"/>
    <lineage>
        <taxon>Eukaryota</taxon>
        <taxon>Viridiplantae</taxon>
        <taxon>Streptophyta</taxon>
        <taxon>Embryophyta</taxon>
        <taxon>Tracheophyta</taxon>
        <taxon>Spermatophyta</taxon>
        <taxon>Magnoliopsida</taxon>
        <taxon>eudicotyledons</taxon>
        <taxon>Gunneridae</taxon>
        <taxon>Pentapetalae</taxon>
        <taxon>asterids</taxon>
        <taxon>lamiids</taxon>
        <taxon>Gentianales</taxon>
        <taxon>Rubiaceae</taxon>
        <taxon>Ixoroideae</taxon>
        <taxon>Gardenieae complex</taxon>
        <taxon>Bertiereae - Coffeeae clade</taxon>
        <taxon>Coffeeae</taxon>
        <taxon>Coffea</taxon>
    </lineage>
</organism>
<dbReference type="InterPro" id="IPR001005">
    <property type="entry name" value="SANT/Myb"/>
</dbReference>
<keyword evidence="2" id="KW-0804">Transcription</keyword>
<proteinExistence type="predicted"/>
<keyword evidence="3" id="KW-0539">Nucleus</keyword>
<dbReference type="Gramene" id="CDP01716">
    <property type="protein sequence ID" value="CDP01716"/>
    <property type="gene ID" value="GSCOC_T00036855001"/>
</dbReference>
<evidence type="ECO:0000313" key="4">
    <source>
        <dbReference type="EMBL" id="CDP01716.1"/>
    </source>
</evidence>
<evidence type="ECO:0000256" key="2">
    <source>
        <dbReference type="ARBA" id="ARBA00023163"/>
    </source>
</evidence>